<evidence type="ECO:0000256" key="1">
    <source>
        <dbReference type="ARBA" id="ARBA00004496"/>
    </source>
</evidence>
<keyword evidence="4" id="KW-0175">Coiled coil</keyword>
<protein>
    <submittedName>
        <fullName evidence="6">AF1L2 protein</fullName>
    </submittedName>
</protein>
<dbReference type="InterPro" id="IPR030113">
    <property type="entry name" value="AFAP"/>
</dbReference>
<gene>
    <name evidence="6" type="primary">Afap1l2_1</name>
    <name evidence="6" type="ORF">NOTPEN_R01193</name>
</gene>
<reference evidence="6 7" key="1">
    <citation type="submission" date="2019-09" db="EMBL/GenBank/DDBJ databases">
        <title>Bird 10,000 Genomes (B10K) Project - Family phase.</title>
        <authorList>
            <person name="Zhang G."/>
        </authorList>
    </citation>
    <scope>NUCLEOTIDE SEQUENCE [LARGE SCALE GENOMIC DNA]</scope>
    <source>
        <strain evidence="6">B10K-MSB-04</strain>
    </source>
</reference>
<accession>A0A7K7AEN7</accession>
<evidence type="ECO:0000313" key="6">
    <source>
        <dbReference type="EMBL" id="NWX94189.1"/>
    </source>
</evidence>
<dbReference type="PANTHER" id="PTHR14338">
    <property type="entry name" value="ACTIN FILAMENT-ASSOCIATED PROTEIN 1 FAMILY MEMBER"/>
    <property type="match status" value="1"/>
</dbReference>
<feature type="non-terminal residue" evidence="6">
    <location>
        <position position="1"/>
    </location>
</feature>
<dbReference type="EMBL" id="VZSG01001956">
    <property type="protein sequence ID" value="NWX94189.1"/>
    <property type="molecule type" value="Genomic_DNA"/>
</dbReference>
<evidence type="ECO:0000259" key="5">
    <source>
        <dbReference type="Pfam" id="PF00169"/>
    </source>
</evidence>
<name>A0A7K7AEN7_9AVES</name>
<organism evidence="6 7">
    <name type="scientific">Nothoprocta pentlandii</name>
    <dbReference type="NCBI Taxonomy" id="2585814"/>
    <lineage>
        <taxon>Eukaryota</taxon>
        <taxon>Metazoa</taxon>
        <taxon>Chordata</taxon>
        <taxon>Craniata</taxon>
        <taxon>Vertebrata</taxon>
        <taxon>Euteleostomi</taxon>
        <taxon>Archelosauria</taxon>
        <taxon>Archosauria</taxon>
        <taxon>Dinosauria</taxon>
        <taxon>Saurischia</taxon>
        <taxon>Theropoda</taxon>
        <taxon>Coelurosauria</taxon>
        <taxon>Aves</taxon>
        <taxon>Palaeognathae</taxon>
        <taxon>Tinamiformes</taxon>
        <taxon>Tinamidae</taxon>
        <taxon>Nothoprocta</taxon>
    </lineage>
</organism>
<evidence type="ECO:0000313" key="7">
    <source>
        <dbReference type="Proteomes" id="UP000538817"/>
    </source>
</evidence>
<keyword evidence="7" id="KW-1185">Reference proteome</keyword>
<keyword evidence="2" id="KW-0963">Cytoplasm</keyword>
<comment type="subcellular location">
    <subcellularLocation>
        <location evidence="1">Cytoplasm</location>
    </subcellularLocation>
</comment>
<feature type="domain" description="PH" evidence="5">
    <location>
        <begin position="11"/>
        <end position="89"/>
    </location>
</feature>
<sequence length="96" mass="11370">EPQLCAFLWRKRWLGRWVKQLFIIREHVLLCFRCAKDLQPLLRLELRGCRVAYRAKPGKEVQHELKVTAAAGAALVIGFTSRQHAEDWRKVWRCRS</sequence>
<dbReference type="GO" id="GO:0005829">
    <property type="term" value="C:cytosol"/>
    <property type="evidence" value="ECO:0007669"/>
    <property type="project" value="TreeGrafter"/>
</dbReference>
<evidence type="ECO:0000256" key="4">
    <source>
        <dbReference type="ARBA" id="ARBA00023054"/>
    </source>
</evidence>
<dbReference type="InterPro" id="IPR001849">
    <property type="entry name" value="PH_domain"/>
</dbReference>
<feature type="non-terminal residue" evidence="6">
    <location>
        <position position="96"/>
    </location>
</feature>
<dbReference type="Proteomes" id="UP000538817">
    <property type="component" value="Unassembled WGS sequence"/>
</dbReference>
<dbReference type="AlphaFoldDB" id="A0A7K7AEN7"/>
<dbReference type="GO" id="GO:0017124">
    <property type="term" value="F:SH3 domain binding"/>
    <property type="evidence" value="ECO:0007669"/>
    <property type="project" value="TreeGrafter"/>
</dbReference>
<dbReference type="InterPro" id="IPR011993">
    <property type="entry name" value="PH-like_dom_sf"/>
</dbReference>
<dbReference type="Pfam" id="PF00169">
    <property type="entry name" value="PH"/>
    <property type="match status" value="1"/>
</dbReference>
<dbReference type="Gene3D" id="2.30.29.30">
    <property type="entry name" value="Pleckstrin-homology domain (PH domain)/Phosphotyrosine-binding domain (PTB)"/>
    <property type="match status" value="1"/>
</dbReference>
<dbReference type="SUPFAM" id="SSF50729">
    <property type="entry name" value="PH domain-like"/>
    <property type="match status" value="1"/>
</dbReference>
<proteinExistence type="predicted"/>
<evidence type="ECO:0000256" key="2">
    <source>
        <dbReference type="ARBA" id="ARBA00022490"/>
    </source>
</evidence>
<evidence type="ECO:0000256" key="3">
    <source>
        <dbReference type="ARBA" id="ARBA00022737"/>
    </source>
</evidence>
<keyword evidence="3" id="KW-0677">Repeat</keyword>
<dbReference type="PANTHER" id="PTHR14338:SF9">
    <property type="entry name" value="ACTIN FILAMENT-ASSOCIATED PROTEIN 1-LIKE 2"/>
    <property type="match status" value="1"/>
</dbReference>
<comment type="caution">
    <text evidence="6">The sequence shown here is derived from an EMBL/GenBank/DDBJ whole genome shotgun (WGS) entry which is preliminary data.</text>
</comment>